<evidence type="ECO:0000313" key="4">
    <source>
        <dbReference type="EMBL" id="OEJ89250.1"/>
    </source>
</evidence>
<evidence type="ECO:0000313" key="5">
    <source>
        <dbReference type="Proteomes" id="UP000095358"/>
    </source>
</evidence>
<dbReference type="EMBL" id="LPNN01000004">
    <property type="protein sequence ID" value="OEJ89250.1"/>
    <property type="molecule type" value="Genomic_DNA"/>
</dbReference>
<organism evidence="4 5">
    <name type="scientific">Hanseniaspora uvarum</name>
    <name type="common">Yeast</name>
    <name type="synonym">Kloeckera apiculata</name>
    <dbReference type="NCBI Taxonomy" id="29833"/>
    <lineage>
        <taxon>Eukaryota</taxon>
        <taxon>Fungi</taxon>
        <taxon>Dikarya</taxon>
        <taxon>Ascomycota</taxon>
        <taxon>Saccharomycotina</taxon>
        <taxon>Saccharomycetes</taxon>
        <taxon>Saccharomycodales</taxon>
        <taxon>Saccharomycodaceae</taxon>
        <taxon>Hanseniaspora</taxon>
    </lineage>
</organism>
<name>A0A1E5RQV4_HANUV</name>
<keyword evidence="2" id="KW-0677">Repeat</keyword>
<evidence type="ECO:0000256" key="2">
    <source>
        <dbReference type="ARBA" id="ARBA00022737"/>
    </source>
</evidence>
<comment type="pathway">
    <text evidence="3">Protein modification.</text>
</comment>
<keyword evidence="4" id="KW-0489">Methyltransferase</keyword>
<dbReference type="SUPFAM" id="SSF50978">
    <property type="entry name" value="WD40 repeat-like"/>
    <property type="match status" value="1"/>
</dbReference>
<dbReference type="STRING" id="29833.A0A1E5RQV4"/>
<dbReference type="GO" id="GO:0061685">
    <property type="term" value="F:diphthine methylesterase activity"/>
    <property type="evidence" value="ECO:0007669"/>
    <property type="project" value="TreeGrafter"/>
</dbReference>
<accession>A0A1E5RQV4</accession>
<sequence>MSDLEHETPALGIKTKYPPCCLQLNANATTVLVGTYDLIKETGKRYGTIERYDLIQSEDQPPNLELKEEVLNISDDVEVRMPAILDLKIIRQFEEDDVISFVTCHSTGCLNFWIYNKFDNKIFHKNNIQVTDDDSILLTSLHIKNTTQDTSTLKILCTATDGSAALVTINNGNGEESIEFIQDNHGLECWTAEFGDGNCFDQCFFTGGDDATIKLFDTRVGLDSAIWSNSRVHDAGIVSLKTNASSNSGKNGKTYSSGNENSILSGSYDDTLQVNDLRMIGSQIYPGLVKPILKESKNLGGGVWRLIDTEESDELLVCCMYNGAKIVKVDYDTEPVFTEKNYVKEGHDSMCYGGDYRNKTAATCSFYDNSLQVWKK</sequence>
<keyword evidence="4" id="KW-0808">Transferase</keyword>
<comment type="caution">
    <text evidence="4">The sequence shown here is derived from an EMBL/GenBank/DDBJ whole genome shotgun (WGS) entry which is preliminary data.</text>
</comment>
<dbReference type="InterPro" id="IPR036322">
    <property type="entry name" value="WD40_repeat_dom_sf"/>
</dbReference>
<dbReference type="InterPro" id="IPR015943">
    <property type="entry name" value="WD40/YVTN_repeat-like_dom_sf"/>
</dbReference>
<keyword evidence="5" id="KW-1185">Reference proteome</keyword>
<protein>
    <submittedName>
        <fullName evidence="4">Diphthine methyltransferase</fullName>
    </submittedName>
</protein>
<evidence type="ECO:0000256" key="1">
    <source>
        <dbReference type="ARBA" id="ARBA00022574"/>
    </source>
</evidence>
<dbReference type="GO" id="GO:0008168">
    <property type="term" value="F:methyltransferase activity"/>
    <property type="evidence" value="ECO:0007669"/>
    <property type="project" value="UniProtKB-KW"/>
</dbReference>
<gene>
    <name evidence="4" type="ORF">AWRI3580_g2092</name>
</gene>
<evidence type="ECO:0000256" key="3">
    <source>
        <dbReference type="ARBA" id="ARBA00043952"/>
    </source>
</evidence>
<dbReference type="OrthoDB" id="1930760at2759"/>
<proteinExistence type="predicted"/>
<dbReference type="GO" id="GO:0017183">
    <property type="term" value="P:protein histidyl modification to diphthamide"/>
    <property type="evidence" value="ECO:0007669"/>
    <property type="project" value="TreeGrafter"/>
</dbReference>
<dbReference type="PANTHER" id="PTHR46042">
    <property type="entry name" value="DIPHTHINE METHYLTRANSFERASE"/>
    <property type="match status" value="1"/>
</dbReference>
<dbReference type="GO" id="GO:0005737">
    <property type="term" value="C:cytoplasm"/>
    <property type="evidence" value="ECO:0007669"/>
    <property type="project" value="TreeGrafter"/>
</dbReference>
<dbReference type="InterPro" id="IPR052415">
    <property type="entry name" value="Diphthine_MTase"/>
</dbReference>
<keyword evidence="1" id="KW-0853">WD repeat</keyword>
<dbReference type="Gene3D" id="2.130.10.10">
    <property type="entry name" value="YVTN repeat-like/Quinoprotein amine dehydrogenase"/>
    <property type="match status" value="1"/>
</dbReference>
<dbReference type="Proteomes" id="UP000095358">
    <property type="component" value="Unassembled WGS sequence"/>
</dbReference>
<dbReference type="GO" id="GO:0032259">
    <property type="term" value="P:methylation"/>
    <property type="evidence" value="ECO:0007669"/>
    <property type="project" value="UniProtKB-KW"/>
</dbReference>
<dbReference type="PANTHER" id="PTHR46042:SF1">
    <property type="entry name" value="DIPHTHINE METHYLTRANSFERASE"/>
    <property type="match status" value="1"/>
</dbReference>
<dbReference type="VEuPathDB" id="FungiDB:AWRI3580_g2092"/>
<dbReference type="AlphaFoldDB" id="A0A1E5RQV4"/>
<reference evidence="5" key="1">
    <citation type="journal article" date="2016" name="Genome Announc.">
        <title>Genome sequences of three species of Hanseniaspora isolated from spontaneous wine fermentations.</title>
        <authorList>
            <person name="Sternes P.R."/>
            <person name="Lee D."/>
            <person name="Kutyna D.R."/>
            <person name="Borneman A.R."/>
        </authorList>
    </citation>
    <scope>NUCLEOTIDE SEQUENCE [LARGE SCALE GENOMIC DNA]</scope>
    <source>
        <strain evidence="5">AWRI3580</strain>
    </source>
</reference>